<dbReference type="InterPro" id="IPR011495">
    <property type="entry name" value="Sig_transdc_His_kin_sub2_dim/P"/>
</dbReference>
<dbReference type="PANTHER" id="PTHR41523:SF8">
    <property type="entry name" value="ETHYLENE RESPONSE SENSOR PROTEIN"/>
    <property type="match status" value="1"/>
</dbReference>
<dbReference type="Pfam" id="PF07568">
    <property type="entry name" value="HisKA_2"/>
    <property type="match status" value="1"/>
</dbReference>
<dbReference type="EMBL" id="JBFNXR010000021">
    <property type="protein sequence ID" value="MEW9854909.1"/>
    <property type="molecule type" value="Genomic_DNA"/>
</dbReference>
<comment type="caution">
    <text evidence="9">The sequence shown here is derived from an EMBL/GenBank/DDBJ whole genome shotgun (WGS) entry which is preliminary data.</text>
</comment>
<evidence type="ECO:0000256" key="1">
    <source>
        <dbReference type="ARBA" id="ARBA00000085"/>
    </source>
</evidence>
<proteinExistence type="predicted"/>
<evidence type="ECO:0000259" key="8">
    <source>
        <dbReference type="SMART" id="SM00065"/>
    </source>
</evidence>
<dbReference type="SUPFAM" id="SSF55781">
    <property type="entry name" value="GAF domain-like"/>
    <property type="match status" value="1"/>
</dbReference>
<dbReference type="RefSeq" id="WP_367771696.1">
    <property type="nucleotide sequence ID" value="NZ_JBFNXR010000021.1"/>
</dbReference>
<keyword evidence="7" id="KW-0067">ATP-binding</keyword>
<evidence type="ECO:0000256" key="5">
    <source>
        <dbReference type="ARBA" id="ARBA00022741"/>
    </source>
</evidence>
<comment type="catalytic activity">
    <reaction evidence="1">
        <text>ATP + protein L-histidine = ADP + protein N-phospho-L-histidine.</text>
        <dbReference type="EC" id="2.7.13.3"/>
    </reaction>
</comment>
<dbReference type="InterPro" id="IPR029016">
    <property type="entry name" value="GAF-like_dom_sf"/>
</dbReference>
<dbReference type="GO" id="GO:0016301">
    <property type="term" value="F:kinase activity"/>
    <property type="evidence" value="ECO:0007669"/>
    <property type="project" value="UniProtKB-KW"/>
</dbReference>
<dbReference type="Gene3D" id="3.30.450.40">
    <property type="match status" value="1"/>
</dbReference>
<evidence type="ECO:0000256" key="3">
    <source>
        <dbReference type="ARBA" id="ARBA00022553"/>
    </source>
</evidence>
<sequence length="367" mass="39426">MTSQQHAITPSGESGVDLALSRHRLALVAQAAEQLLAAVDPARMVDDLFELIQSELQLDVFFNYRFADDRLVLEAHGGLTDEQAAAGAELQLGQAVCGCAARNRERLHVTEVQGSDDPLVAFVKGIGLDAYACTPLVHGEKLIGTLGFGRKWASKFTEDELSFLHTLCHYVTLAKVRLQAEEELRAGIAARERLLSELNHRVRNALQLVVSMVRLETADEAEPGRAAALSRMGDRIEVIASAHRPLYASKDLSSVSIVDLLKGLGGDRPAESVRVVGTVTTRLPIEKAVALALLVDTALNHASQSEGGFSIEIASGGTGDIAEIAVKDANLPDNVFEQRLSRAFLRQVGATHSVSGGTLTIRFPARV</sequence>
<name>A0ABV3RB19_9SPHN</name>
<keyword evidence="3" id="KW-0597">Phosphoprotein</keyword>
<keyword evidence="6 9" id="KW-0418">Kinase</keyword>
<reference evidence="9 10" key="1">
    <citation type="submission" date="2024-06" db="EMBL/GenBank/DDBJ databases">
        <title>Novosphingobium rhizovicinus M1R2S20.</title>
        <authorList>
            <person name="Sun J.-Q."/>
        </authorList>
    </citation>
    <scope>NUCLEOTIDE SEQUENCE [LARGE SCALE GENOMIC DNA]</scope>
    <source>
        <strain evidence="9 10">M1R2S20</strain>
    </source>
</reference>
<evidence type="ECO:0000256" key="2">
    <source>
        <dbReference type="ARBA" id="ARBA00012438"/>
    </source>
</evidence>
<evidence type="ECO:0000256" key="7">
    <source>
        <dbReference type="ARBA" id="ARBA00022840"/>
    </source>
</evidence>
<feature type="domain" description="GAF" evidence="8">
    <location>
        <begin position="40"/>
        <end position="185"/>
    </location>
</feature>
<gene>
    <name evidence="9" type="ORF">ABUH87_06915</name>
</gene>
<protein>
    <recommendedName>
        <fullName evidence="2">histidine kinase</fullName>
        <ecNumber evidence="2">2.7.13.3</ecNumber>
    </recommendedName>
</protein>
<dbReference type="EC" id="2.7.13.3" evidence="2"/>
<dbReference type="SMART" id="SM00065">
    <property type="entry name" value="GAF"/>
    <property type="match status" value="1"/>
</dbReference>
<evidence type="ECO:0000313" key="10">
    <source>
        <dbReference type="Proteomes" id="UP001556118"/>
    </source>
</evidence>
<keyword evidence="4" id="KW-0808">Transferase</keyword>
<dbReference type="PANTHER" id="PTHR41523">
    <property type="entry name" value="TWO-COMPONENT SYSTEM SENSOR PROTEIN"/>
    <property type="match status" value="1"/>
</dbReference>
<evidence type="ECO:0000313" key="9">
    <source>
        <dbReference type="EMBL" id="MEW9854909.1"/>
    </source>
</evidence>
<evidence type="ECO:0000256" key="4">
    <source>
        <dbReference type="ARBA" id="ARBA00022679"/>
    </source>
</evidence>
<keyword evidence="10" id="KW-1185">Reference proteome</keyword>
<accession>A0ABV3RB19</accession>
<dbReference type="InterPro" id="IPR003018">
    <property type="entry name" value="GAF"/>
</dbReference>
<dbReference type="Proteomes" id="UP001556118">
    <property type="component" value="Unassembled WGS sequence"/>
</dbReference>
<organism evidence="9 10">
    <name type="scientific">Novosphingobium rhizovicinum</name>
    <dbReference type="NCBI Taxonomy" id="3228928"/>
    <lineage>
        <taxon>Bacteria</taxon>
        <taxon>Pseudomonadati</taxon>
        <taxon>Pseudomonadota</taxon>
        <taxon>Alphaproteobacteria</taxon>
        <taxon>Sphingomonadales</taxon>
        <taxon>Sphingomonadaceae</taxon>
        <taxon>Novosphingobium</taxon>
    </lineage>
</organism>
<evidence type="ECO:0000256" key="6">
    <source>
        <dbReference type="ARBA" id="ARBA00022777"/>
    </source>
</evidence>
<dbReference type="Pfam" id="PF13185">
    <property type="entry name" value="GAF_2"/>
    <property type="match status" value="1"/>
</dbReference>
<keyword evidence="5" id="KW-0547">Nucleotide-binding</keyword>